<evidence type="ECO:0000313" key="3">
    <source>
        <dbReference type="EMBL" id="KAJ6216318.1"/>
    </source>
</evidence>
<dbReference type="EMBL" id="JAPWDV010000003">
    <property type="protein sequence ID" value="KAJ6216318.1"/>
    <property type="molecule type" value="Genomic_DNA"/>
</dbReference>
<evidence type="ECO:0000259" key="2">
    <source>
        <dbReference type="Pfam" id="PF10453"/>
    </source>
</evidence>
<evidence type="ECO:0000313" key="4">
    <source>
        <dbReference type="Proteomes" id="UP001142055"/>
    </source>
</evidence>
<dbReference type="InterPro" id="IPR019496">
    <property type="entry name" value="NUFIP1_cons_dom"/>
</dbReference>
<name>A0A9Q0LXH2_BLOTA</name>
<dbReference type="AlphaFoldDB" id="A0A9Q0LXH2"/>
<feature type="region of interest" description="Disordered" evidence="1">
    <location>
        <begin position="23"/>
        <end position="74"/>
    </location>
</feature>
<protein>
    <recommendedName>
        <fullName evidence="2">FMR1-interacting protein 1 conserved domain-containing protein</fullName>
    </recommendedName>
</protein>
<organism evidence="3 4">
    <name type="scientific">Blomia tropicalis</name>
    <name type="common">Mite</name>
    <dbReference type="NCBI Taxonomy" id="40697"/>
    <lineage>
        <taxon>Eukaryota</taxon>
        <taxon>Metazoa</taxon>
        <taxon>Ecdysozoa</taxon>
        <taxon>Arthropoda</taxon>
        <taxon>Chelicerata</taxon>
        <taxon>Arachnida</taxon>
        <taxon>Acari</taxon>
        <taxon>Acariformes</taxon>
        <taxon>Sarcoptiformes</taxon>
        <taxon>Astigmata</taxon>
        <taxon>Glycyphagoidea</taxon>
        <taxon>Echimyopodidae</taxon>
        <taxon>Blomia</taxon>
    </lineage>
</organism>
<proteinExistence type="predicted"/>
<comment type="caution">
    <text evidence="3">The sequence shown here is derived from an EMBL/GenBank/DDBJ whole genome shotgun (WGS) entry which is preliminary data.</text>
</comment>
<sequence>MISMPCTPEDIEQWRAERKAKYPKFGNEDKKNDTTNKNVSNCNKKLNCNKSWQNDRRSNWNNRQPNNNRNRYNHSKNFTKQYKVNENNVFAKNVVSRITDEPKNVERNNSLNLLSNYLSDDEPEVATTIQVNENNFHMEHDVEPICAQIINELVSNVEKETIKQHKMTNDKKAQRLNKNVHHGHRQCIIIN</sequence>
<feature type="domain" description="FMR1-interacting protein 1 conserved" evidence="2">
    <location>
        <begin position="7"/>
        <end position="32"/>
    </location>
</feature>
<feature type="compositionally biased region" description="Basic and acidic residues" evidence="1">
    <location>
        <begin position="23"/>
        <end position="34"/>
    </location>
</feature>
<gene>
    <name evidence="3" type="ORF">RDWZM_007475</name>
</gene>
<feature type="compositionally biased region" description="Low complexity" evidence="1">
    <location>
        <begin position="59"/>
        <end position="70"/>
    </location>
</feature>
<accession>A0A9Q0LXH2</accession>
<dbReference type="Pfam" id="PF10453">
    <property type="entry name" value="NUFIP1"/>
    <property type="match status" value="1"/>
</dbReference>
<evidence type="ECO:0000256" key="1">
    <source>
        <dbReference type="SAM" id="MobiDB-lite"/>
    </source>
</evidence>
<keyword evidence="4" id="KW-1185">Reference proteome</keyword>
<dbReference type="Proteomes" id="UP001142055">
    <property type="component" value="Chromosome 3"/>
</dbReference>
<feature type="compositionally biased region" description="Low complexity" evidence="1">
    <location>
        <begin position="35"/>
        <end position="51"/>
    </location>
</feature>
<reference evidence="3" key="1">
    <citation type="submission" date="2022-12" db="EMBL/GenBank/DDBJ databases">
        <title>Genome assemblies of Blomia tropicalis.</title>
        <authorList>
            <person name="Cui Y."/>
        </authorList>
    </citation>
    <scope>NUCLEOTIDE SEQUENCE</scope>
    <source>
        <tissue evidence="3">Adult mites</tissue>
    </source>
</reference>